<dbReference type="PANTHER" id="PTHR43280:SF27">
    <property type="entry name" value="TRANSCRIPTIONAL REGULATOR MTLR"/>
    <property type="match status" value="1"/>
</dbReference>
<organism evidence="5 6">
    <name type="scientific">Algoriphagus jejuensis</name>
    <dbReference type="NCBI Taxonomy" id="419934"/>
    <lineage>
        <taxon>Bacteria</taxon>
        <taxon>Pseudomonadati</taxon>
        <taxon>Bacteroidota</taxon>
        <taxon>Cytophagia</taxon>
        <taxon>Cytophagales</taxon>
        <taxon>Cyclobacteriaceae</taxon>
        <taxon>Algoriphagus</taxon>
    </lineage>
</organism>
<dbReference type="PROSITE" id="PS00041">
    <property type="entry name" value="HTH_ARAC_FAMILY_1"/>
    <property type="match status" value="1"/>
</dbReference>
<accession>A0ABP3YH51</accession>
<dbReference type="SUPFAM" id="SSF51182">
    <property type="entry name" value="RmlC-like cupins"/>
    <property type="match status" value="1"/>
</dbReference>
<dbReference type="InterPro" id="IPR003313">
    <property type="entry name" value="AraC-bd"/>
</dbReference>
<dbReference type="Pfam" id="PF02311">
    <property type="entry name" value="AraC_binding"/>
    <property type="match status" value="1"/>
</dbReference>
<dbReference type="PANTHER" id="PTHR43280">
    <property type="entry name" value="ARAC-FAMILY TRANSCRIPTIONAL REGULATOR"/>
    <property type="match status" value="1"/>
</dbReference>
<gene>
    <name evidence="5" type="ORF">GCM10009119_28180</name>
</gene>
<dbReference type="InterPro" id="IPR018060">
    <property type="entry name" value="HTH_AraC"/>
</dbReference>
<evidence type="ECO:0000256" key="3">
    <source>
        <dbReference type="ARBA" id="ARBA00023163"/>
    </source>
</evidence>
<name>A0ABP3YH51_9BACT</name>
<dbReference type="EMBL" id="BAAAFI010000035">
    <property type="protein sequence ID" value="GAA0879849.1"/>
    <property type="molecule type" value="Genomic_DNA"/>
</dbReference>
<dbReference type="RefSeq" id="WP_343852678.1">
    <property type="nucleotide sequence ID" value="NZ_BAAAFI010000035.1"/>
</dbReference>
<dbReference type="SUPFAM" id="SSF46689">
    <property type="entry name" value="Homeodomain-like"/>
    <property type="match status" value="2"/>
</dbReference>
<keyword evidence="2" id="KW-0238">DNA-binding</keyword>
<dbReference type="InterPro" id="IPR011051">
    <property type="entry name" value="RmlC_Cupin_sf"/>
</dbReference>
<comment type="caution">
    <text evidence="5">The sequence shown here is derived from an EMBL/GenBank/DDBJ whole genome shotgun (WGS) entry which is preliminary data.</text>
</comment>
<keyword evidence="1" id="KW-0805">Transcription regulation</keyword>
<protein>
    <submittedName>
        <fullName evidence="5">AraC family transcriptional regulator</fullName>
    </submittedName>
</protein>
<keyword evidence="6" id="KW-1185">Reference proteome</keyword>
<dbReference type="Gene3D" id="1.10.10.60">
    <property type="entry name" value="Homeodomain-like"/>
    <property type="match status" value="2"/>
</dbReference>
<dbReference type="Gene3D" id="2.60.120.10">
    <property type="entry name" value="Jelly Rolls"/>
    <property type="match status" value="1"/>
</dbReference>
<dbReference type="InterPro" id="IPR014710">
    <property type="entry name" value="RmlC-like_jellyroll"/>
</dbReference>
<dbReference type="PROSITE" id="PS01124">
    <property type="entry name" value="HTH_ARAC_FAMILY_2"/>
    <property type="match status" value="1"/>
</dbReference>
<dbReference type="InterPro" id="IPR009057">
    <property type="entry name" value="Homeodomain-like_sf"/>
</dbReference>
<evidence type="ECO:0000313" key="6">
    <source>
        <dbReference type="Proteomes" id="UP001500469"/>
    </source>
</evidence>
<dbReference type="SMART" id="SM00342">
    <property type="entry name" value="HTH_ARAC"/>
    <property type="match status" value="1"/>
</dbReference>
<evidence type="ECO:0000256" key="1">
    <source>
        <dbReference type="ARBA" id="ARBA00023015"/>
    </source>
</evidence>
<evidence type="ECO:0000313" key="5">
    <source>
        <dbReference type="EMBL" id="GAA0879849.1"/>
    </source>
</evidence>
<keyword evidence="3" id="KW-0804">Transcription</keyword>
<dbReference type="Proteomes" id="UP001500469">
    <property type="component" value="Unassembled WGS sequence"/>
</dbReference>
<evidence type="ECO:0000256" key="2">
    <source>
        <dbReference type="ARBA" id="ARBA00023125"/>
    </source>
</evidence>
<feature type="domain" description="HTH araC/xylS-type" evidence="4">
    <location>
        <begin position="188"/>
        <end position="286"/>
    </location>
</feature>
<dbReference type="CDD" id="cd06976">
    <property type="entry name" value="cupin_MtlR-like_N"/>
    <property type="match status" value="1"/>
</dbReference>
<dbReference type="Pfam" id="PF12833">
    <property type="entry name" value="HTH_18"/>
    <property type="match status" value="1"/>
</dbReference>
<sequence>MKPHFHKVPIGLAHSFAIRHDRKPNFGTLWHYHPELELHFIIKGQGIQYIGETVSGFSDGDLILLGENLPHSWRCSQEYFQGNPDVQAEAVVLHFSPNCLGKNFLELPEAQPIPILFEKAKKGLKISGETKEKISRLLDALLEAAQLDRLIYLLQILNILAESQDIETISPGYSFSHLHNLSEMERLEKIYSYVMEHFRENITLVQMASIANLSVTSFCRYFKKMTNKSFFEFLIEVRISNVCRRILEDRLPLETISSEYGFQNVSSFYRHFKKVTGMTPHVYKKSIATGLKITRRSKAVQLHHR</sequence>
<evidence type="ECO:0000259" key="4">
    <source>
        <dbReference type="PROSITE" id="PS01124"/>
    </source>
</evidence>
<dbReference type="InterPro" id="IPR018062">
    <property type="entry name" value="HTH_AraC-typ_CS"/>
</dbReference>
<proteinExistence type="predicted"/>
<reference evidence="6" key="1">
    <citation type="journal article" date="2019" name="Int. J. Syst. Evol. Microbiol.">
        <title>The Global Catalogue of Microorganisms (GCM) 10K type strain sequencing project: providing services to taxonomists for standard genome sequencing and annotation.</title>
        <authorList>
            <consortium name="The Broad Institute Genomics Platform"/>
            <consortium name="The Broad Institute Genome Sequencing Center for Infectious Disease"/>
            <person name="Wu L."/>
            <person name="Ma J."/>
        </authorList>
    </citation>
    <scope>NUCLEOTIDE SEQUENCE [LARGE SCALE GENOMIC DNA]</scope>
    <source>
        <strain evidence="6">JCM 16112</strain>
    </source>
</reference>